<dbReference type="OrthoDB" id="15106at2157"/>
<dbReference type="GO" id="GO:0006281">
    <property type="term" value="P:DNA repair"/>
    <property type="evidence" value="ECO:0007669"/>
    <property type="project" value="InterPro"/>
</dbReference>
<dbReference type="EC" id="4.2.99.18" evidence="1"/>
<dbReference type="Gene3D" id="1.10.1670.10">
    <property type="entry name" value="Helix-hairpin-Helix base-excision DNA repair enzymes (C-terminal)"/>
    <property type="match status" value="1"/>
</dbReference>
<dbReference type="GO" id="GO:0016799">
    <property type="term" value="F:hydrolase activity, hydrolyzing N-glycosyl compounds"/>
    <property type="evidence" value="ECO:0007669"/>
    <property type="project" value="InterPro"/>
</dbReference>
<dbReference type="STRING" id="572478.Vdis_2184"/>
<dbReference type="AlphaFoldDB" id="E1QPZ2"/>
<gene>
    <name evidence="1" type="ordered locus">Vdis_2184</name>
</gene>
<keyword evidence="2" id="KW-1185">Reference proteome</keyword>
<dbReference type="GO" id="GO:0140078">
    <property type="term" value="F:class I DNA-(apurinic or apyrimidinic site) endonuclease activity"/>
    <property type="evidence" value="ECO:0007669"/>
    <property type="project" value="UniProtKB-EC"/>
</dbReference>
<keyword evidence="1" id="KW-0456">Lyase</keyword>
<dbReference type="InterPro" id="IPR015254">
    <property type="entry name" value="AGOG-like"/>
</dbReference>
<dbReference type="eggNOG" id="arCOG04144">
    <property type="taxonomic scope" value="Archaea"/>
</dbReference>
<dbReference type="InterPro" id="IPR011257">
    <property type="entry name" value="DNA_glycosylase"/>
</dbReference>
<dbReference type="GeneID" id="9753137"/>
<organism evidence="1 2">
    <name type="scientific">Vulcanisaeta distributa (strain DSM 14429 / JCM 11212 / NBRC 100878 / IC-017)</name>
    <dbReference type="NCBI Taxonomy" id="572478"/>
    <lineage>
        <taxon>Archaea</taxon>
        <taxon>Thermoproteota</taxon>
        <taxon>Thermoprotei</taxon>
        <taxon>Thermoproteales</taxon>
        <taxon>Thermoproteaceae</taxon>
        <taxon>Vulcanisaeta</taxon>
    </lineage>
</organism>
<dbReference type="HOGENOM" id="CLU_085935_0_0_2"/>
<evidence type="ECO:0000313" key="1">
    <source>
        <dbReference type="EMBL" id="ADN51552.1"/>
    </source>
</evidence>
<dbReference type="RefSeq" id="WP_013337277.1">
    <property type="nucleotide sequence ID" value="NC_014537.1"/>
</dbReference>
<reference evidence="1 2" key="1">
    <citation type="journal article" date="2010" name="Stand. Genomic Sci.">
        <title>Complete genome sequence of Vulcanisaeta distributa type strain (IC-017).</title>
        <authorList>
            <person name="Mavromatis K."/>
            <person name="Sikorski J."/>
            <person name="Pabst E."/>
            <person name="Teshima H."/>
            <person name="Lapidus A."/>
            <person name="Lucas S."/>
            <person name="Nolan M."/>
            <person name="Glavina Del Rio T."/>
            <person name="Cheng J.F."/>
            <person name="Bruce D."/>
            <person name="Goodwin L."/>
            <person name="Pitluck S."/>
            <person name="Liolios K."/>
            <person name="Ivanova N."/>
            <person name="Mikhailova N."/>
            <person name="Pati A."/>
            <person name="Chen A."/>
            <person name="Palaniappan K."/>
            <person name="Land M."/>
            <person name="Hauser L."/>
            <person name="Chang Y.J."/>
            <person name="Jeffries C.D."/>
            <person name="Rohde M."/>
            <person name="Spring S."/>
            <person name="Goker M."/>
            <person name="Wirth R."/>
            <person name="Woyke T."/>
            <person name="Bristow J."/>
            <person name="Eisen J.A."/>
            <person name="Markowitz V."/>
            <person name="Hugenholtz P."/>
            <person name="Klenk H.P."/>
            <person name="Kyrpides N.C."/>
        </authorList>
    </citation>
    <scope>NUCLEOTIDE SEQUENCE [LARGE SCALE GENOMIC DNA]</scope>
    <source>
        <strain evidence="2">DSM 14429 / JCM 11212 / NBRC 100878 / IC-017</strain>
    </source>
</reference>
<evidence type="ECO:0000313" key="2">
    <source>
        <dbReference type="Proteomes" id="UP000006681"/>
    </source>
</evidence>
<dbReference type="Pfam" id="PF09171">
    <property type="entry name" value="AGOG"/>
    <property type="match status" value="1"/>
</dbReference>
<accession>E1QPZ2</accession>
<dbReference type="KEGG" id="vdi:Vdis_2184"/>
<dbReference type="EMBL" id="CP002100">
    <property type="protein sequence ID" value="ADN51552.1"/>
    <property type="molecule type" value="Genomic_DNA"/>
</dbReference>
<dbReference type="SUPFAM" id="SSF48150">
    <property type="entry name" value="DNA-glycosylase"/>
    <property type="match status" value="1"/>
</dbReference>
<dbReference type="Gene3D" id="1.10.340.30">
    <property type="entry name" value="Hypothetical protein, domain 2"/>
    <property type="match status" value="1"/>
</dbReference>
<name>E1QPZ2_VULDI</name>
<sequence length="281" mass="31737">MSSIKEKIAEVLRELGIDWVRGFEERDPQYLAVARLCRELRHDVETTLKLTILNALVSYQLTGKGEDHWNYFANYFIVNKPADLCRDFINYVMNSRYLARYRDSRIRRIQNACPQIARLGISNYLSDLTSLWKLLSKVTNTSGDEKTIVFAVKMAYYVGRVCGFDVSVPMEIPIPVDYRVTVITICSGLMPVMGGLDNVAGLARELMTRRRAEIQGIWSEIGRLSGVPPLNLDSVVWVLGGLLINSSFSMNKAINGAKALNIYNGRVLELLHLLGGRCIDR</sequence>
<dbReference type="InterPro" id="IPR023170">
    <property type="entry name" value="HhH_base_excis_C"/>
</dbReference>
<reference evidence="2" key="2">
    <citation type="journal article" date="2010" name="Stand. Genomic Sci.">
        <title>Complete genome sequence of Vulcanisaeta distributa type strain (IC-017T).</title>
        <authorList>
            <person name="Mavromatis K."/>
            <person name="Sikorski J."/>
            <person name="Pabst E."/>
            <person name="Teshima H."/>
            <person name="Lapidus A."/>
            <person name="Lucas S."/>
            <person name="Nolan M."/>
            <person name="Glavina Del Rio T."/>
            <person name="Cheng J."/>
            <person name="Bruce D."/>
            <person name="Goodwin L."/>
            <person name="Pitluck S."/>
            <person name="Liolios K."/>
            <person name="Ivanova N."/>
            <person name="Mikhailova N."/>
            <person name="Pati A."/>
            <person name="Chen A."/>
            <person name="Palaniappan K."/>
            <person name="Land M."/>
            <person name="Hauser L."/>
            <person name="Chang Y."/>
            <person name="Jeffries C."/>
            <person name="Rohde M."/>
            <person name="Spring S."/>
            <person name="Goker M."/>
            <person name="Wirth R."/>
            <person name="Woyke T."/>
            <person name="Bristow J."/>
            <person name="Eisen J."/>
            <person name="Markowitz V."/>
            <person name="Hugenholtz P."/>
            <person name="Klenk H."/>
            <person name="Kyrpides N."/>
        </authorList>
    </citation>
    <scope>NUCLEOTIDE SEQUENCE [LARGE SCALE GENOMIC DNA]</scope>
    <source>
        <strain evidence="2">DSM 14429 / JCM 11212 / NBRC 100878 / IC-017</strain>
    </source>
</reference>
<protein>
    <submittedName>
        <fullName evidence="1">DNA-(Apurinic or apyrimidinic site) lyase</fullName>
        <ecNumber evidence="1">4.2.99.18</ecNumber>
    </submittedName>
</protein>
<dbReference type="Proteomes" id="UP000006681">
    <property type="component" value="Chromosome"/>
</dbReference>
<proteinExistence type="predicted"/>